<dbReference type="FunFam" id="3.20.20.70:FF:000210">
    <property type="entry name" value="2-nitropropane dioxygenase"/>
    <property type="match status" value="1"/>
</dbReference>
<evidence type="ECO:0000256" key="1">
    <source>
        <dbReference type="ARBA" id="ARBA00009881"/>
    </source>
</evidence>
<evidence type="ECO:0000256" key="3">
    <source>
        <dbReference type="ARBA" id="ARBA00022643"/>
    </source>
</evidence>
<keyword evidence="4" id="KW-0560">Oxidoreductase</keyword>
<dbReference type="PANTHER" id="PTHR42747">
    <property type="entry name" value="NITRONATE MONOOXYGENASE-RELATED"/>
    <property type="match status" value="1"/>
</dbReference>
<keyword evidence="2" id="KW-0285">Flavoprotein</keyword>
<evidence type="ECO:0000313" key="6">
    <source>
        <dbReference type="EMBL" id="PND30687.1"/>
    </source>
</evidence>
<accession>A0A2N8KB82</accession>
<proteinExistence type="inferred from homology"/>
<keyword evidence="5 6" id="KW-0503">Monooxygenase</keyword>
<evidence type="ECO:0000313" key="7">
    <source>
        <dbReference type="Proteomes" id="UP000235994"/>
    </source>
</evidence>
<keyword evidence="3" id="KW-0288">FMN</keyword>
<comment type="caution">
    <text evidence="6">The sequence shown here is derived from an EMBL/GenBank/DDBJ whole genome shotgun (WGS) entry which is preliminary data.</text>
</comment>
<dbReference type="GO" id="GO:0018580">
    <property type="term" value="F:nitronate monooxygenase activity"/>
    <property type="evidence" value="ECO:0007669"/>
    <property type="project" value="InterPro"/>
</dbReference>
<protein>
    <submittedName>
        <fullName evidence="6">Nitronate monooxygenase</fullName>
    </submittedName>
</protein>
<keyword evidence="7" id="KW-1185">Reference proteome</keyword>
<dbReference type="EMBL" id="POQS01000008">
    <property type="protein sequence ID" value="PND30687.1"/>
    <property type="molecule type" value="Genomic_DNA"/>
</dbReference>
<evidence type="ECO:0000256" key="5">
    <source>
        <dbReference type="ARBA" id="ARBA00023033"/>
    </source>
</evidence>
<dbReference type="Gene3D" id="3.20.20.70">
    <property type="entry name" value="Aldolase class I"/>
    <property type="match status" value="1"/>
</dbReference>
<gene>
    <name evidence="6" type="ORF">C1I89_27150</name>
</gene>
<reference evidence="6 7" key="1">
    <citation type="submission" date="2018-01" db="EMBL/GenBank/DDBJ databases">
        <title>The draft genome of an aniline degradation strain ANB-1.</title>
        <authorList>
            <person name="Zhang L."/>
            <person name="Jiang J."/>
        </authorList>
    </citation>
    <scope>NUCLEOTIDE SEQUENCE [LARGE SCALE GENOMIC DNA]</scope>
    <source>
        <strain evidence="6 7">ANB-1</strain>
    </source>
</reference>
<evidence type="ECO:0000256" key="2">
    <source>
        <dbReference type="ARBA" id="ARBA00022630"/>
    </source>
</evidence>
<dbReference type="RefSeq" id="WP_102775487.1">
    <property type="nucleotide sequence ID" value="NZ_POQS01000008.1"/>
</dbReference>
<dbReference type="InterPro" id="IPR013785">
    <property type="entry name" value="Aldolase_TIM"/>
</dbReference>
<dbReference type="Proteomes" id="UP000235994">
    <property type="component" value="Unassembled WGS sequence"/>
</dbReference>
<dbReference type="SUPFAM" id="SSF51412">
    <property type="entry name" value="Inosine monophosphate dehydrogenase (IMPDH)"/>
    <property type="match status" value="1"/>
</dbReference>
<dbReference type="PANTHER" id="PTHR42747:SF4">
    <property type="entry name" value="BLR1330 PROTEIN"/>
    <property type="match status" value="1"/>
</dbReference>
<name>A0A2N8KB82_9BURK</name>
<sequence length="330" mass="34671">MTNPSSLHAQTRLPVIGAPMFLVSGPELVIAQCAAGIVGTFPSLNARPQEQLHAWISRIEDGLAARRRADPSARVAPYGVNLIVHPSNARWEGDLAICAERRVPLVITSLHPPEAVVRAMHAHGGLVFHDVTTVRHAKRALAAGVDGLILVAAGAGGHAGQVNPIALVNEIRAFYDGPLALSGCISHGKDILAAQVMGCDFAYMGTRFIATQESLAGDAYREMVLQAQAADVVYTPYFSGVPANYLAASIRATGLDPAALAGVGTDREPNLDKSSRPKAWKDVWSAGQGVGAAQEILPVETLVDQLAAEYREALLRVGAPTPAPPAADAR</sequence>
<dbReference type="InterPro" id="IPR004136">
    <property type="entry name" value="NMO"/>
</dbReference>
<comment type="similarity">
    <text evidence="1">Belongs to the nitronate monooxygenase family. NMO class I subfamily.</text>
</comment>
<dbReference type="CDD" id="cd04730">
    <property type="entry name" value="NPD_like"/>
    <property type="match status" value="1"/>
</dbReference>
<dbReference type="Pfam" id="PF03060">
    <property type="entry name" value="NMO"/>
    <property type="match status" value="1"/>
</dbReference>
<evidence type="ECO:0000256" key="4">
    <source>
        <dbReference type="ARBA" id="ARBA00023002"/>
    </source>
</evidence>
<dbReference type="AlphaFoldDB" id="A0A2N8KB82"/>
<organism evidence="6 7">
    <name type="scientific">Achromobacter pulmonis</name>
    <dbReference type="NCBI Taxonomy" id="1389932"/>
    <lineage>
        <taxon>Bacteria</taxon>
        <taxon>Pseudomonadati</taxon>
        <taxon>Pseudomonadota</taxon>
        <taxon>Betaproteobacteria</taxon>
        <taxon>Burkholderiales</taxon>
        <taxon>Alcaligenaceae</taxon>
        <taxon>Achromobacter</taxon>
    </lineage>
</organism>